<accession>A0A1I6L3P8</accession>
<evidence type="ECO:0000313" key="2">
    <source>
        <dbReference type="Proteomes" id="UP000198824"/>
    </source>
</evidence>
<dbReference type="EMBL" id="FOZG01000002">
    <property type="protein sequence ID" value="SFR98105.1"/>
    <property type="molecule type" value="Genomic_DNA"/>
</dbReference>
<keyword evidence="2" id="KW-1185">Reference proteome</keyword>
<gene>
    <name evidence="1" type="ORF">SAMN05192580_2248</name>
</gene>
<dbReference type="AlphaFoldDB" id="A0A1I6L3P8"/>
<sequence length="147" mass="16218">MATVKKPAARWTLDRQARFLEALAAGCNVAKACRTVGVSDTSVYRLRMKSPAFREAWAIALHEGYVRLEMMMLERAIDGVEKPVFHGGKEVARVREFDARLAGQLLAQHQRAAVPPVVAAAEPGDAIRARLAARFEEMAERMTGDDP</sequence>
<evidence type="ECO:0000313" key="1">
    <source>
        <dbReference type="EMBL" id="SFR98105.1"/>
    </source>
</evidence>
<dbReference type="OrthoDB" id="8480631at2"/>
<proteinExistence type="predicted"/>
<organism evidence="1 2">
    <name type="scientific">Sphingomonas jatrophae</name>
    <dbReference type="NCBI Taxonomy" id="1166337"/>
    <lineage>
        <taxon>Bacteria</taxon>
        <taxon>Pseudomonadati</taxon>
        <taxon>Pseudomonadota</taxon>
        <taxon>Alphaproteobacteria</taxon>
        <taxon>Sphingomonadales</taxon>
        <taxon>Sphingomonadaceae</taxon>
        <taxon>Sphingomonas</taxon>
    </lineage>
</organism>
<reference evidence="1 2" key="1">
    <citation type="submission" date="2016-10" db="EMBL/GenBank/DDBJ databases">
        <authorList>
            <person name="de Groot N.N."/>
        </authorList>
    </citation>
    <scope>NUCLEOTIDE SEQUENCE [LARGE SCALE GENOMIC DNA]</scope>
    <source>
        <strain evidence="1 2">S5-249</strain>
    </source>
</reference>
<dbReference type="Proteomes" id="UP000198824">
    <property type="component" value="Unassembled WGS sequence"/>
</dbReference>
<name>A0A1I6L3P8_9SPHN</name>
<protein>
    <submittedName>
        <fullName evidence="1">Uncharacterized protein</fullName>
    </submittedName>
</protein>
<dbReference type="Gene3D" id="1.10.10.60">
    <property type="entry name" value="Homeodomain-like"/>
    <property type="match status" value="1"/>
</dbReference>
<dbReference type="STRING" id="1166337.SAMN05192580_2248"/>